<evidence type="ECO:0000256" key="5">
    <source>
        <dbReference type="ARBA" id="ARBA00023235"/>
    </source>
</evidence>
<evidence type="ECO:0000313" key="7">
    <source>
        <dbReference type="EMBL" id="MBR1137045.1"/>
    </source>
</evidence>
<evidence type="ECO:0000256" key="4">
    <source>
        <dbReference type="ARBA" id="ARBA00023098"/>
    </source>
</evidence>
<keyword evidence="5" id="KW-0413">Isomerase</keyword>
<comment type="caution">
    <text evidence="7">The sequence shown here is derived from an EMBL/GenBank/DDBJ whole genome shotgun (WGS) entry which is preliminary data.</text>
</comment>
<dbReference type="RefSeq" id="WP_211400623.1">
    <property type="nucleotide sequence ID" value="NZ_JAFCLK010000012.1"/>
</dbReference>
<reference evidence="8" key="1">
    <citation type="journal article" date="2021" name="ISME J.">
        <title>Evolutionary origin and ecological implication of a unique nif island in free-living Bradyrhizobium lineages.</title>
        <authorList>
            <person name="Tao J."/>
        </authorList>
    </citation>
    <scope>NUCLEOTIDE SEQUENCE [LARGE SCALE GENOMIC DNA]</scope>
    <source>
        <strain evidence="8">SZCCT0094</strain>
    </source>
</reference>
<dbReference type="PANTHER" id="PTHR43149:SF1">
    <property type="entry name" value="DELTA(3,5)-DELTA(2,4)-DIENOYL-COA ISOMERASE, MITOCHONDRIAL"/>
    <property type="match status" value="1"/>
</dbReference>
<dbReference type="InterPro" id="IPR014748">
    <property type="entry name" value="Enoyl-CoA_hydra_C"/>
</dbReference>
<proteinExistence type="inferred from homology"/>
<dbReference type="Gene3D" id="1.10.12.10">
    <property type="entry name" value="Lyase 2-enoyl-coa Hydratase, Chain A, domain 2"/>
    <property type="match status" value="1"/>
</dbReference>
<evidence type="ECO:0000256" key="1">
    <source>
        <dbReference type="ARBA" id="ARBA00005005"/>
    </source>
</evidence>
<dbReference type="SUPFAM" id="SSF52096">
    <property type="entry name" value="ClpP/crotonase"/>
    <property type="match status" value="1"/>
</dbReference>
<dbReference type="InterPro" id="IPR045002">
    <property type="entry name" value="Ech1-like"/>
</dbReference>
<evidence type="ECO:0000313" key="8">
    <source>
        <dbReference type="Proteomes" id="UP001314635"/>
    </source>
</evidence>
<dbReference type="InterPro" id="IPR018376">
    <property type="entry name" value="Enoyl-CoA_hyd/isom_CS"/>
</dbReference>
<sequence>MTRQRVDVSVDADGVAAVVLARDERLNALDDAMFEALAAAIGRLQSDRIVRAVVLHGEGRGFCAGLDKSVFERILAQGTGAMGNLRERTHCDANLWQQVAWGWRKLPVPVIAAVHGIAFGGGLQIALGADIRYVHSEARLSVAEVKWGLVPDMSGCIALTELCRADVARELVFSGRVFSGEEAGELGLATHVSDDPLKHARAFARHVSTLSPDAVRAGKRLLNAAAPVDSRRVLMLESLEQQQVLGSPNQIEAIRAGTEKRSPRFC</sequence>
<dbReference type="PROSITE" id="PS00166">
    <property type="entry name" value="ENOYL_COA_HYDRATASE"/>
    <property type="match status" value="1"/>
</dbReference>
<comment type="pathway">
    <text evidence="1">Lipid metabolism; fatty acid beta-oxidation.</text>
</comment>
<dbReference type="EMBL" id="JAFCLK010000012">
    <property type="protein sequence ID" value="MBR1137045.1"/>
    <property type="molecule type" value="Genomic_DNA"/>
</dbReference>
<protein>
    <submittedName>
        <fullName evidence="7">Crotonase/enoyl-CoA hydratase family protein</fullName>
    </submittedName>
</protein>
<evidence type="ECO:0000256" key="6">
    <source>
        <dbReference type="RuleBase" id="RU003707"/>
    </source>
</evidence>
<keyword evidence="4" id="KW-0443">Lipid metabolism</keyword>
<keyword evidence="8" id="KW-1185">Reference proteome</keyword>
<dbReference type="Pfam" id="PF00378">
    <property type="entry name" value="ECH_1"/>
    <property type="match status" value="1"/>
</dbReference>
<dbReference type="CDD" id="cd06558">
    <property type="entry name" value="crotonase-like"/>
    <property type="match status" value="1"/>
</dbReference>
<evidence type="ECO:0000256" key="2">
    <source>
        <dbReference type="ARBA" id="ARBA00005254"/>
    </source>
</evidence>
<accession>A0ABS5G6W2</accession>
<dbReference type="InterPro" id="IPR029045">
    <property type="entry name" value="ClpP/crotonase-like_dom_sf"/>
</dbReference>
<keyword evidence="3" id="KW-0276">Fatty acid metabolism</keyword>
<dbReference type="PANTHER" id="PTHR43149">
    <property type="entry name" value="ENOYL-COA HYDRATASE"/>
    <property type="match status" value="1"/>
</dbReference>
<name>A0ABS5G6W2_9BRAD</name>
<organism evidence="7 8">
    <name type="scientific">Bradyrhizobium denitrificans</name>
    <dbReference type="NCBI Taxonomy" id="2734912"/>
    <lineage>
        <taxon>Bacteria</taxon>
        <taxon>Pseudomonadati</taxon>
        <taxon>Pseudomonadota</taxon>
        <taxon>Alphaproteobacteria</taxon>
        <taxon>Hyphomicrobiales</taxon>
        <taxon>Nitrobacteraceae</taxon>
        <taxon>Bradyrhizobium</taxon>
    </lineage>
</organism>
<gene>
    <name evidence="7" type="ORF">JQ619_14820</name>
</gene>
<dbReference type="Proteomes" id="UP001314635">
    <property type="component" value="Unassembled WGS sequence"/>
</dbReference>
<dbReference type="Gene3D" id="3.90.226.10">
    <property type="entry name" value="2-enoyl-CoA Hydratase, Chain A, domain 1"/>
    <property type="match status" value="1"/>
</dbReference>
<dbReference type="InterPro" id="IPR001753">
    <property type="entry name" value="Enoyl-CoA_hydra/iso"/>
</dbReference>
<evidence type="ECO:0000256" key="3">
    <source>
        <dbReference type="ARBA" id="ARBA00022832"/>
    </source>
</evidence>
<dbReference type="NCBIfam" id="NF005699">
    <property type="entry name" value="PRK07509.1"/>
    <property type="match status" value="1"/>
</dbReference>
<comment type="similarity">
    <text evidence="2 6">Belongs to the enoyl-CoA hydratase/isomerase family.</text>
</comment>